<sequence>MRTEPDDGGVRTMARGMLDSMERNGSDDRRLGHEITRQGKTDYVNVGATERIASAVAGGFLTMFGLRRRGSVGYGMALLGAEMLYRGASGHCKTYSMLGVSTKEHVEPGVPADVDHERSISVRQSVYVERPREELFAMWRDFSRLPTFMDHLERVDVLSPTHSHWVVAGPAGSKVEWDAEIVDERENEWIAWRTVEPAQVPNNGTVMFCEMSDGGTDVFVTLEAQPPAGRFGDLVARMFGRAPNRQVRQALERFKEMAEGRLTPQRMMTDATIPIPMTPEQTL</sequence>
<evidence type="ECO:0000259" key="3">
    <source>
        <dbReference type="Pfam" id="PF11127"/>
    </source>
</evidence>
<dbReference type="Proteomes" id="UP000500938">
    <property type="component" value="Chromosome"/>
</dbReference>
<protein>
    <submittedName>
        <fullName evidence="4">DUF2892 domain-containing protein</fullName>
    </submittedName>
</protein>
<proteinExistence type="inferred from homology"/>
<dbReference type="Gene3D" id="3.30.530.20">
    <property type="match status" value="1"/>
</dbReference>
<evidence type="ECO:0000259" key="2">
    <source>
        <dbReference type="Pfam" id="PF03364"/>
    </source>
</evidence>
<feature type="domain" description="Inner membrane protein YgaP-like transmembrane" evidence="3">
    <location>
        <begin position="44"/>
        <end position="103"/>
    </location>
</feature>
<feature type="domain" description="Coenzyme Q-binding protein COQ10 START" evidence="2">
    <location>
        <begin position="128"/>
        <end position="252"/>
    </location>
</feature>
<gene>
    <name evidence="4" type="ORF">HKW67_14830</name>
</gene>
<dbReference type="PANTHER" id="PTHR33824">
    <property type="entry name" value="POLYKETIDE CYCLASE/DEHYDRASE AND LIPID TRANSPORT SUPERFAMILY PROTEIN"/>
    <property type="match status" value="1"/>
</dbReference>
<dbReference type="InterPro" id="IPR047137">
    <property type="entry name" value="ORF3"/>
</dbReference>
<dbReference type="Pfam" id="PF03364">
    <property type="entry name" value="Polyketide_cyc"/>
    <property type="match status" value="1"/>
</dbReference>
<dbReference type="CDD" id="cd07817">
    <property type="entry name" value="SRPBCC_8"/>
    <property type="match status" value="1"/>
</dbReference>
<dbReference type="PANTHER" id="PTHR33824:SF7">
    <property type="entry name" value="POLYKETIDE CYCLASE_DEHYDRASE AND LIPID TRANSPORT SUPERFAMILY PROTEIN"/>
    <property type="match status" value="1"/>
</dbReference>
<dbReference type="AlphaFoldDB" id="A0A6M4IRD5"/>
<name>A0A6M4IRD5_9BACT</name>
<dbReference type="RefSeq" id="WP_171226128.1">
    <property type="nucleotide sequence ID" value="NZ_CP053085.1"/>
</dbReference>
<reference evidence="4 5" key="1">
    <citation type="submission" date="2020-05" db="EMBL/GenBank/DDBJ databases">
        <title>Complete genome sequence of Gemmatimonas greenlandica TET16.</title>
        <authorList>
            <person name="Zeng Y."/>
        </authorList>
    </citation>
    <scope>NUCLEOTIDE SEQUENCE [LARGE SCALE GENOMIC DNA]</scope>
    <source>
        <strain evidence="4 5">TET16</strain>
    </source>
</reference>
<dbReference type="InterPro" id="IPR023393">
    <property type="entry name" value="START-like_dom_sf"/>
</dbReference>
<dbReference type="InterPro" id="IPR005031">
    <property type="entry name" value="COQ10_START"/>
</dbReference>
<comment type="similarity">
    <text evidence="1">Belongs to the ribosome association toxin RatA family.</text>
</comment>
<evidence type="ECO:0000256" key="1">
    <source>
        <dbReference type="ARBA" id="ARBA00008918"/>
    </source>
</evidence>
<evidence type="ECO:0000313" key="5">
    <source>
        <dbReference type="Proteomes" id="UP000500938"/>
    </source>
</evidence>
<dbReference type="SUPFAM" id="SSF55961">
    <property type="entry name" value="Bet v1-like"/>
    <property type="match status" value="1"/>
</dbReference>
<dbReference type="EMBL" id="CP053085">
    <property type="protein sequence ID" value="QJR36695.1"/>
    <property type="molecule type" value="Genomic_DNA"/>
</dbReference>
<evidence type="ECO:0000313" key="4">
    <source>
        <dbReference type="EMBL" id="QJR36695.1"/>
    </source>
</evidence>
<dbReference type="InterPro" id="IPR021309">
    <property type="entry name" value="YgaP-like_TM"/>
</dbReference>
<organism evidence="4 5">
    <name type="scientific">Gemmatimonas groenlandica</name>
    <dbReference type="NCBI Taxonomy" id="2732249"/>
    <lineage>
        <taxon>Bacteria</taxon>
        <taxon>Pseudomonadati</taxon>
        <taxon>Gemmatimonadota</taxon>
        <taxon>Gemmatimonadia</taxon>
        <taxon>Gemmatimonadales</taxon>
        <taxon>Gemmatimonadaceae</taxon>
        <taxon>Gemmatimonas</taxon>
    </lineage>
</organism>
<dbReference type="Pfam" id="PF11127">
    <property type="entry name" value="YgaP-like_TM"/>
    <property type="match status" value="1"/>
</dbReference>
<accession>A0A6M4IRD5</accession>
<dbReference type="KEGG" id="ggr:HKW67_14830"/>
<keyword evidence="5" id="KW-1185">Reference proteome</keyword>